<name>A0A401JCM4_9PROT</name>
<dbReference type="EMBL" id="BGOW01000010">
    <property type="protein sequence ID" value="GBL45411.1"/>
    <property type="molecule type" value="Genomic_DNA"/>
</dbReference>
<reference evidence="2 3" key="1">
    <citation type="journal article" date="2019" name="Front. Microbiol.">
        <title>Genomes of Neutrophilic Sulfur-Oxidizing Chemolithoautotrophs Representing 9 Proteobacterial Species From 8 Genera.</title>
        <authorList>
            <person name="Watanabe T."/>
            <person name="Kojima H."/>
            <person name="Umezawa K."/>
            <person name="Hori C."/>
            <person name="Takasuka T.E."/>
            <person name="Kato Y."/>
            <person name="Fukui M."/>
        </authorList>
    </citation>
    <scope>NUCLEOTIDE SEQUENCE [LARGE SCALE GENOMIC DNA]</scope>
    <source>
        <strain evidence="2 3">TTN</strain>
    </source>
</reference>
<keyword evidence="1" id="KW-0472">Membrane</keyword>
<dbReference type="RefSeq" id="WP_223247701.1">
    <property type="nucleotide sequence ID" value="NZ_BGOW01000010.1"/>
</dbReference>
<evidence type="ECO:0000313" key="2">
    <source>
        <dbReference type="EMBL" id="GBL45411.1"/>
    </source>
</evidence>
<dbReference type="CDD" id="cd09910">
    <property type="entry name" value="NGN-insert_like"/>
    <property type="match status" value="1"/>
</dbReference>
<protein>
    <submittedName>
        <fullName evidence="2">Uncharacterized protein</fullName>
    </submittedName>
</protein>
<accession>A0A401JCM4</accession>
<evidence type="ECO:0000256" key="1">
    <source>
        <dbReference type="SAM" id="Phobius"/>
    </source>
</evidence>
<feature type="transmembrane region" description="Helical" evidence="1">
    <location>
        <begin position="12"/>
        <end position="33"/>
    </location>
</feature>
<dbReference type="AlphaFoldDB" id="A0A401JCM4"/>
<keyword evidence="1" id="KW-0812">Transmembrane</keyword>
<evidence type="ECO:0000313" key="3">
    <source>
        <dbReference type="Proteomes" id="UP000286806"/>
    </source>
</evidence>
<keyword evidence="3" id="KW-1185">Reference proteome</keyword>
<proteinExistence type="predicted"/>
<organism evidence="2 3">
    <name type="scientific">Sulfuriferula multivorans</name>
    <dbReference type="NCBI Taxonomy" id="1559896"/>
    <lineage>
        <taxon>Bacteria</taxon>
        <taxon>Pseudomonadati</taxon>
        <taxon>Pseudomonadota</taxon>
        <taxon>Betaproteobacteria</taxon>
        <taxon>Nitrosomonadales</taxon>
        <taxon>Sulfuricellaceae</taxon>
        <taxon>Sulfuriferula</taxon>
    </lineage>
</organism>
<dbReference type="Pfam" id="PF07009">
    <property type="entry name" value="NusG_II"/>
    <property type="match status" value="1"/>
</dbReference>
<keyword evidence="1" id="KW-1133">Transmembrane helix</keyword>
<dbReference type="InterPro" id="IPR038690">
    <property type="entry name" value="NusG_2_sf"/>
</dbReference>
<dbReference type="Proteomes" id="UP000286806">
    <property type="component" value="Unassembled WGS sequence"/>
</dbReference>
<gene>
    <name evidence="2" type="ORF">SFMTTN_1218</name>
</gene>
<sequence length="124" mass="13611">MKYHHLLRPGDWMVLAAGGVTVASLALAFWFGAPGQRLVIKRGGHLFLETSLNHPRTIDVPGPLGTTRVEIEDKRARVLSDPGPRQLCVHQGWLSRAGQAAICLPNQVSVEITGRVKSYDSLNY</sequence>
<comment type="caution">
    <text evidence="2">The sequence shown here is derived from an EMBL/GenBank/DDBJ whole genome shotgun (WGS) entry which is preliminary data.</text>
</comment>
<dbReference type="Gene3D" id="2.60.320.10">
    <property type="entry name" value="N-utilization substance G protein NusG, insert domain"/>
    <property type="match status" value="1"/>
</dbReference>